<keyword evidence="2" id="KW-1185">Reference proteome</keyword>
<reference evidence="2" key="1">
    <citation type="journal article" date="2017" name="Cell">
        <title>Insights into land plant evolution garnered from the Marchantia polymorpha genome.</title>
        <authorList>
            <person name="Bowman J.L."/>
            <person name="Kohchi T."/>
            <person name="Yamato K.T."/>
            <person name="Jenkins J."/>
            <person name="Shu S."/>
            <person name="Ishizaki K."/>
            <person name="Yamaoka S."/>
            <person name="Nishihama R."/>
            <person name="Nakamura Y."/>
            <person name="Berger F."/>
            <person name="Adam C."/>
            <person name="Aki S.S."/>
            <person name="Althoff F."/>
            <person name="Araki T."/>
            <person name="Arteaga-Vazquez M.A."/>
            <person name="Balasubrmanian S."/>
            <person name="Barry K."/>
            <person name="Bauer D."/>
            <person name="Boehm C.R."/>
            <person name="Briginshaw L."/>
            <person name="Caballero-Perez J."/>
            <person name="Catarino B."/>
            <person name="Chen F."/>
            <person name="Chiyoda S."/>
            <person name="Chovatia M."/>
            <person name="Davies K.M."/>
            <person name="Delmans M."/>
            <person name="Demura T."/>
            <person name="Dierschke T."/>
            <person name="Dolan L."/>
            <person name="Dorantes-Acosta A.E."/>
            <person name="Eklund D.M."/>
            <person name="Florent S.N."/>
            <person name="Flores-Sandoval E."/>
            <person name="Fujiyama A."/>
            <person name="Fukuzawa H."/>
            <person name="Galik B."/>
            <person name="Grimanelli D."/>
            <person name="Grimwood J."/>
            <person name="Grossniklaus U."/>
            <person name="Hamada T."/>
            <person name="Haseloff J."/>
            <person name="Hetherington A.J."/>
            <person name="Higo A."/>
            <person name="Hirakawa Y."/>
            <person name="Hundley H.N."/>
            <person name="Ikeda Y."/>
            <person name="Inoue K."/>
            <person name="Inoue S.I."/>
            <person name="Ishida S."/>
            <person name="Jia Q."/>
            <person name="Kakita M."/>
            <person name="Kanazawa T."/>
            <person name="Kawai Y."/>
            <person name="Kawashima T."/>
            <person name="Kennedy M."/>
            <person name="Kinose K."/>
            <person name="Kinoshita T."/>
            <person name="Kohara Y."/>
            <person name="Koide E."/>
            <person name="Komatsu K."/>
            <person name="Kopischke S."/>
            <person name="Kubo M."/>
            <person name="Kyozuka J."/>
            <person name="Lagercrantz U."/>
            <person name="Lin S.S."/>
            <person name="Lindquist E."/>
            <person name="Lipzen A.M."/>
            <person name="Lu C.W."/>
            <person name="De Luna E."/>
            <person name="Martienssen R.A."/>
            <person name="Minamino N."/>
            <person name="Mizutani M."/>
            <person name="Mizutani M."/>
            <person name="Mochizuki N."/>
            <person name="Monte I."/>
            <person name="Mosher R."/>
            <person name="Nagasaki H."/>
            <person name="Nakagami H."/>
            <person name="Naramoto S."/>
            <person name="Nishitani K."/>
            <person name="Ohtani M."/>
            <person name="Okamoto T."/>
            <person name="Okumura M."/>
            <person name="Phillips J."/>
            <person name="Pollak B."/>
            <person name="Reinders A."/>
            <person name="Rovekamp M."/>
            <person name="Sano R."/>
            <person name="Sawa S."/>
            <person name="Schmid M.W."/>
            <person name="Shirakawa M."/>
            <person name="Solano R."/>
            <person name="Spunde A."/>
            <person name="Suetsugu N."/>
            <person name="Sugano S."/>
            <person name="Sugiyama A."/>
            <person name="Sun R."/>
            <person name="Suzuki Y."/>
            <person name="Takenaka M."/>
            <person name="Takezawa D."/>
            <person name="Tomogane H."/>
            <person name="Tsuzuki M."/>
            <person name="Ueda T."/>
            <person name="Umeda M."/>
            <person name="Ward J.M."/>
            <person name="Watanabe Y."/>
            <person name="Yazaki K."/>
            <person name="Yokoyama R."/>
            <person name="Yoshitake Y."/>
            <person name="Yotsui I."/>
            <person name="Zachgo S."/>
            <person name="Schmutz J."/>
        </authorList>
    </citation>
    <scope>NUCLEOTIDE SEQUENCE [LARGE SCALE GENOMIC DNA]</scope>
    <source>
        <strain evidence="2">Tak-1</strain>
    </source>
</reference>
<dbReference type="EMBL" id="KZ772751">
    <property type="protein sequence ID" value="PTQ34536.1"/>
    <property type="molecule type" value="Genomic_DNA"/>
</dbReference>
<gene>
    <name evidence="1" type="ORF">MARPO_0079s0041</name>
</gene>
<dbReference type="Proteomes" id="UP000244005">
    <property type="component" value="Unassembled WGS sequence"/>
</dbReference>
<name>A0A2R6WKZ5_MARPO</name>
<organism evidence="1 2">
    <name type="scientific">Marchantia polymorpha</name>
    <name type="common">Common liverwort</name>
    <name type="synonym">Marchantia aquatica</name>
    <dbReference type="NCBI Taxonomy" id="3197"/>
    <lineage>
        <taxon>Eukaryota</taxon>
        <taxon>Viridiplantae</taxon>
        <taxon>Streptophyta</taxon>
        <taxon>Embryophyta</taxon>
        <taxon>Marchantiophyta</taxon>
        <taxon>Marchantiopsida</taxon>
        <taxon>Marchantiidae</taxon>
        <taxon>Marchantiales</taxon>
        <taxon>Marchantiaceae</taxon>
        <taxon>Marchantia</taxon>
    </lineage>
</organism>
<dbReference type="AlphaFoldDB" id="A0A2R6WKZ5"/>
<protein>
    <submittedName>
        <fullName evidence="1">Uncharacterized protein</fullName>
    </submittedName>
</protein>
<proteinExistence type="predicted"/>
<accession>A0A2R6WKZ5</accession>
<sequence length="85" mass="9634">MRLPVPARRTTSGQVFPVQPRALEKNLVSDFYIDHQRFGTRLELPPAAFQCGKNRFAADPRLVARPNFADFAKLGTGERTEDIDF</sequence>
<evidence type="ECO:0000313" key="2">
    <source>
        <dbReference type="Proteomes" id="UP000244005"/>
    </source>
</evidence>
<evidence type="ECO:0000313" key="1">
    <source>
        <dbReference type="EMBL" id="PTQ34536.1"/>
    </source>
</evidence>
<dbReference type="Gramene" id="Mp8g15720.1">
    <property type="protein sequence ID" value="Mp8g15720.1.cds1"/>
    <property type="gene ID" value="Mp8g15720"/>
</dbReference>